<sequence length="484" mass="50915">MSLDRDSFFIDGGWAAPATSATLQVVSPHSEQVVATVPEGSNADVDAAVASARRAFDEGPWPRMSPEERIEVIQAFSMLYAGKLTEMAGLITTEMGSPTSFANLAQSPAPWMQIESFLTIARAFAWEETRPGALGADVIVRREPVGVVAAIPPWNVPQFTTISKVVPALLAGNTVVVKPAPETPLDAYLMAELLAEAGVPAGVVNIVAAGREVGEHLVAHPGVDKVAFTGSTAAGRKIAAVCGEQLKRVSLELGGKSAAIVLDDADLAATMEGLKFVALMNSGQACVAQTRILASRKNYGAVVDALAETVSGMAVGDPEDPATEIGPMVAQRQQERVEKYIALGQEEGARLVVGGNGMPDGLSSGWYVRPTVFADVDNRMRIAQEEIFGPVLSVIPYDDVDDAVRIANESDYGLAGTVWTADQSAGLDVARRVRAGTYGVNTYTMDFAAPFGGFKASGIGREFGPEGLAQYTELKAIYPSAPAM</sequence>
<dbReference type="PANTHER" id="PTHR42804:SF1">
    <property type="entry name" value="ALDEHYDE DEHYDROGENASE-RELATED"/>
    <property type="match status" value="1"/>
</dbReference>
<evidence type="ECO:0000256" key="1">
    <source>
        <dbReference type="ARBA" id="ARBA00009986"/>
    </source>
</evidence>
<dbReference type="FunFam" id="3.40.309.10:FF:000012">
    <property type="entry name" value="Betaine aldehyde dehydrogenase"/>
    <property type="match status" value="1"/>
</dbReference>
<dbReference type="FunFam" id="3.40.605.10:FF:000007">
    <property type="entry name" value="NAD/NADP-dependent betaine aldehyde dehydrogenase"/>
    <property type="match status" value="1"/>
</dbReference>
<dbReference type="OrthoDB" id="6882680at2"/>
<dbReference type="PROSITE" id="PS00070">
    <property type="entry name" value="ALDEHYDE_DEHYDR_CYS"/>
    <property type="match status" value="1"/>
</dbReference>
<dbReference type="PROSITE" id="PS00687">
    <property type="entry name" value="ALDEHYDE_DEHYDR_GLU"/>
    <property type="match status" value="1"/>
</dbReference>
<dbReference type="InterPro" id="IPR016160">
    <property type="entry name" value="Ald_DH_CS_CYS"/>
</dbReference>
<dbReference type="InterPro" id="IPR029510">
    <property type="entry name" value="Ald_DH_CS_GLU"/>
</dbReference>
<reference evidence="8 9" key="1">
    <citation type="submission" date="2016-10" db="EMBL/GenBank/DDBJ databases">
        <authorList>
            <person name="de Groot N.N."/>
        </authorList>
    </citation>
    <scope>NUCLEOTIDE SEQUENCE [LARGE SCALE GENOMIC DNA]</scope>
    <source>
        <strain evidence="8 9">CGMCC 4.6858</strain>
    </source>
</reference>
<dbReference type="RefSeq" id="WP_090849922.1">
    <property type="nucleotide sequence ID" value="NZ_FMZM01000001.1"/>
</dbReference>
<dbReference type="InterPro" id="IPR016162">
    <property type="entry name" value="Ald_DH_N"/>
</dbReference>
<keyword evidence="2 6" id="KW-0560">Oxidoreductase</keyword>
<accession>A0A1G6IMT0</accession>
<gene>
    <name evidence="8" type="ORF">SAMN05421872_101231</name>
</gene>
<dbReference type="SUPFAM" id="SSF53720">
    <property type="entry name" value="ALDH-like"/>
    <property type="match status" value="1"/>
</dbReference>
<dbReference type="InterPro" id="IPR016163">
    <property type="entry name" value="Ald_DH_C"/>
</dbReference>
<keyword evidence="9" id="KW-1185">Reference proteome</keyword>
<evidence type="ECO:0000313" key="9">
    <source>
        <dbReference type="Proteomes" id="UP000199034"/>
    </source>
</evidence>
<dbReference type="STRING" id="1045774.SAMN05421872_101231"/>
<evidence type="ECO:0000313" key="8">
    <source>
        <dbReference type="EMBL" id="SDC07808.1"/>
    </source>
</evidence>
<protein>
    <recommendedName>
        <fullName evidence="3">aldehyde dehydrogenase (NAD(+))</fullName>
        <ecNumber evidence="3">1.2.1.3</ecNumber>
    </recommendedName>
</protein>
<dbReference type="Gene3D" id="3.40.605.10">
    <property type="entry name" value="Aldehyde Dehydrogenase, Chain A, domain 1"/>
    <property type="match status" value="1"/>
</dbReference>
<feature type="active site" evidence="5">
    <location>
        <position position="252"/>
    </location>
</feature>
<name>A0A1G6IMT0_9ACTN</name>
<dbReference type="GO" id="GO:0004029">
    <property type="term" value="F:aldehyde dehydrogenase (NAD+) activity"/>
    <property type="evidence" value="ECO:0007669"/>
    <property type="project" value="UniProtKB-EC"/>
</dbReference>
<evidence type="ECO:0000256" key="5">
    <source>
        <dbReference type="PROSITE-ProRule" id="PRU10007"/>
    </source>
</evidence>
<comment type="catalytic activity">
    <reaction evidence="4">
        <text>an aldehyde + NAD(+) + H2O = a carboxylate + NADH + 2 H(+)</text>
        <dbReference type="Rhea" id="RHEA:16185"/>
        <dbReference type="ChEBI" id="CHEBI:15377"/>
        <dbReference type="ChEBI" id="CHEBI:15378"/>
        <dbReference type="ChEBI" id="CHEBI:17478"/>
        <dbReference type="ChEBI" id="CHEBI:29067"/>
        <dbReference type="ChEBI" id="CHEBI:57540"/>
        <dbReference type="ChEBI" id="CHEBI:57945"/>
        <dbReference type="EC" id="1.2.1.3"/>
    </reaction>
</comment>
<evidence type="ECO:0000256" key="4">
    <source>
        <dbReference type="ARBA" id="ARBA00049194"/>
    </source>
</evidence>
<dbReference type="EMBL" id="FMZM01000001">
    <property type="protein sequence ID" value="SDC07808.1"/>
    <property type="molecule type" value="Genomic_DNA"/>
</dbReference>
<proteinExistence type="inferred from homology"/>
<dbReference type="InterPro" id="IPR016161">
    <property type="entry name" value="Ald_DH/histidinol_DH"/>
</dbReference>
<feature type="domain" description="Aldehyde dehydrogenase" evidence="7">
    <location>
        <begin position="16"/>
        <end position="477"/>
    </location>
</feature>
<evidence type="ECO:0000256" key="6">
    <source>
        <dbReference type="RuleBase" id="RU003345"/>
    </source>
</evidence>
<dbReference type="Gene3D" id="3.40.309.10">
    <property type="entry name" value="Aldehyde Dehydrogenase, Chain A, domain 2"/>
    <property type="match status" value="1"/>
</dbReference>
<evidence type="ECO:0000256" key="2">
    <source>
        <dbReference type="ARBA" id="ARBA00023002"/>
    </source>
</evidence>
<organism evidence="8 9">
    <name type="scientific">Nocardioides lianchengensis</name>
    <dbReference type="NCBI Taxonomy" id="1045774"/>
    <lineage>
        <taxon>Bacteria</taxon>
        <taxon>Bacillati</taxon>
        <taxon>Actinomycetota</taxon>
        <taxon>Actinomycetes</taxon>
        <taxon>Propionibacteriales</taxon>
        <taxon>Nocardioidaceae</taxon>
        <taxon>Nocardioides</taxon>
    </lineage>
</organism>
<dbReference type="InterPro" id="IPR015590">
    <property type="entry name" value="Aldehyde_DH_dom"/>
</dbReference>
<dbReference type="Proteomes" id="UP000199034">
    <property type="component" value="Unassembled WGS sequence"/>
</dbReference>
<evidence type="ECO:0000256" key="3">
    <source>
        <dbReference type="ARBA" id="ARBA00024226"/>
    </source>
</evidence>
<evidence type="ECO:0000259" key="7">
    <source>
        <dbReference type="Pfam" id="PF00171"/>
    </source>
</evidence>
<dbReference type="CDD" id="cd07139">
    <property type="entry name" value="ALDH_AldA-Rv0768"/>
    <property type="match status" value="1"/>
</dbReference>
<dbReference type="EC" id="1.2.1.3" evidence="3"/>
<dbReference type="Pfam" id="PF00171">
    <property type="entry name" value="Aldedh"/>
    <property type="match status" value="1"/>
</dbReference>
<comment type="similarity">
    <text evidence="1 6">Belongs to the aldehyde dehydrogenase family.</text>
</comment>
<dbReference type="AlphaFoldDB" id="A0A1G6IMT0"/>
<dbReference type="PANTHER" id="PTHR42804">
    <property type="entry name" value="ALDEHYDE DEHYDROGENASE"/>
    <property type="match status" value="1"/>
</dbReference>